<gene>
    <name evidence="1" type="primary">APF1_9</name>
    <name evidence="1" type="ORF">CFP56_037501</name>
</gene>
<protein>
    <submittedName>
        <fullName evidence="1">Aspartyl protease family protein 1</fullName>
    </submittedName>
</protein>
<dbReference type="EMBL" id="PKMF04000694">
    <property type="protein sequence ID" value="KAK7821658.1"/>
    <property type="molecule type" value="Genomic_DNA"/>
</dbReference>
<keyword evidence="1" id="KW-0645">Protease</keyword>
<proteinExistence type="predicted"/>
<dbReference type="InterPro" id="IPR021109">
    <property type="entry name" value="Peptidase_aspartic_dom_sf"/>
</dbReference>
<dbReference type="GO" id="GO:0006508">
    <property type="term" value="P:proteolysis"/>
    <property type="evidence" value="ECO:0007669"/>
    <property type="project" value="UniProtKB-KW"/>
</dbReference>
<dbReference type="GO" id="GO:0008233">
    <property type="term" value="F:peptidase activity"/>
    <property type="evidence" value="ECO:0007669"/>
    <property type="project" value="UniProtKB-KW"/>
</dbReference>
<name>A0AAW0J4F1_QUESU</name>
<comment type="caution">
    <text evidence="1">The sequence shown here is derived from an EMBL/GenBank/DDBJ whole genome shotgun (WGS) entry which is preliminary data.</text>
</comment>
<feature type="non-terminal residue" evidence="1">
    <location>
        <position position="1"/>
    </location>
</feature>
<reference evidence="1 2" key="1">
    <citation type="journal article" date="2018" name="Sci. Data">
        <title>The draft genome sequence of cork oak.</title>
        <authorList>
            <person name="Ramos A.M."/>
            <person name="Usie A."/>
            <person name="Barbosa P."/>
            <person name="Barros P.M."/>
            <person name="Capote T."/>
            <person name="Chaves I."/>
            <person name="Simoes F."/>
            <person name="Abreu I."/>
            <person name="Carrasquinho I."/>
            <person name="Faro C."/>
            <person name="Guimaraes J.B."/>
            <person name="Mendonca D."/>
            <person name="Nobrega F."/>
            <person name="Rodrigues L."/>
            <person name="Saibo N.J.M."/>
            <person name="Varela M.C."/>
            <person name="Egas C."/>
            <person name="Matos J."/>
            <person name="Miguel C.M."/>
            <person name="Oliveira M.M."/>
            <person name="Ricardo C.P."/>
            <person name="Goncalves S."/>
        </authorList>
    </citation>
    <scope>NUCLEOTIDE SEQUENCE [LARGE SCALE GENOMIC DNA]</scope>
    <source>
        <strain evidence="2">cv. HL8</strain>
    </source>
</reference>
<evidence type="ECO:0000313" key="2">
    <source>
        <dbReference type="Proteomes" id="UP000237347"/>
    </source>
</evidence>
<evidence type="ECO:0000313" key="1">
    <source>
        <dbReference type="EMBL" id="KAK7821658.1"/>
    </source>
</evidence>
<dbReference type="SUPFAM" id="SSF50630">
    <property type="entry name" value="Acid proteases"/>
    <property type="match status" value="1"/>
</dbReference>
<keyword evidence="2" id="KW-1185">Reference proteome</keyword>
<accession>A0AAW0J4F1</accession>
<dbReference type="Proteomes" id="UP000237347">
    <property type="component" value="Unassembled WGS sequence"/>
</dbReference>
<sequence length="74" mass="8220">TQAVLCSGYRAVVKKAVLVIEFNIYNPNSSSTSESVPCNSTLCVTLKCASQSTNCAYEIKYVLPFYRVLLLGYW</sequence>
<dbReference type="AlphaFoldDB" id="A0AAW0J4F1"/>
<organism evidence="1 2">
    <name type="scientific">Quercus suber</name>
    <name type="common">Cork oak</name>
    <dbReference type="NCBI Taxonomy" id="58331"/>
    <lineage>
        <taxon>Eukaryota</taxon>
        <taxon>Viridiplantae</taxon>
        <taxon>Streptophyta</taxon>
        <taxon>Embryophyta</taxon>
        <taxon>Tracheophyta</taxon>
        <taxon>Spermatophyta</taxon>
        <taxon>Magnoliopsida</taxon>
        <taxon>eudicotyledons</taxon>
        <taxon>Gunneridae</taxon>
        <taxon>Pentapetalae</taxon>
        <taxon>rosids</taxon>
        <taxon>fabids</taxon>
        <taxon>Fagales</taxon>
        <taxon>Fagaceae</taxon>
        <taxon>Quercus</taxon>
    </lineage>
</organism>
<keyword evidence="1" id="KW-0378">Hydrolase</keyword>